<organism evidence="1 2">
    <name type="scientific">Klebsiella michiganensis (strain ATCC 8724 / DSM 4798 / JCM 20051 / NBRC 3318 / NRRL B-199 / KCTC 1686 / BUCSAV 143 / CCM 1901)</name>
    <dbReference type="NCBI Taxonomy" id="1006551"/>
    <lineage>
        <taxon>Bacteria</taxon>
        <taxon>Pseudomonadati</taxon>
        <taxon>Pseudomonadota</taxon>
        <taxon>Gammaproteobacteria</taxon>
        <taxon>Enterobacterales</taxon>
        <taxon>Enterobacteriaceae</taxon>
        <taxon>Klebsiella/Raoultella group</taxon>
        <taxon>Klebsiella</taxon>
    </lineage>
</organism>
<dbReference type="KEGG" id="kox:KOX_09505"/>
<dbReference type="Proteomes" id="UP000007843">
    <property type="component" value="Chromosome"/>
</dbReference>
<gene>
    <name evidence="1" type="ordered locus">KOX_09505</name>
</gene>
<dbReference type="HOGENOM" id="CLU_3169166_0_0_6"/>
<sequence>MTMREKFTQIIQSVLVVGADVLEIKGFKTAQLRLATCLCRNMGGGHE</sequence>
<accession>A0A0H3H7L1</accession>
<evidence type="ECO:0000313" key="2">
    <source>
        <dbReference type="Proteomes" id="UP000007843"/>
    </source>
</evidence>
<dbReference type="EMBL" id="CP003218">
    <property type="protein sequence ID" value="AEX03627.1"/>
    <property type="molecule type" value="Genomic_DNA"/>
</dbReference>
<protein>
    <submittedName>
        <fullName evidence="1">Uncharacterized protein</fullName>
    </submittedName>
</protein>
<evidence type="ECO:0000313" key="1">
    <source>
        <dbReference type="EMBL" id="AEX03627.1"/>
    </source>
</evidence>
<reference evidence="1 2" key="1">
    <citation type="journal article" date="2012" name="J. Bacteriol.">
        <title>Complete genome sequence of Klebsiella oxytoca KCTC 1686, used in production of 2,3-butanediol.</title>
        <authorList>
            <person name="Shin S.H."/>
            <person name="Kim S."/>
            <person name="Kim J.Y."/>
            <person name="Lee S."/>
            <person name="Um Y."/>
            <person name="Oh M.K."/>
            <person name="Kim Y.R."/>
            <person name="Lee J."/>
            <person name="Yang K.S."/>
        </authorList>
    </citation>
    <scope>NUCLEOTIDE SEQUENCE [LARGE SCALE GENOMIC DNA]</scope>
    <source>
        <strain evidence="2">ATCC 8724 / DSM 4798 / JCM 20051 / NBRC 3318 / NRRL B-199 / KCTC 1686</strain>
    </source>
</reference>
<dbReference type="AlphaFoldDB" id="A0A0H3H7L1"/>
<name>A0A0H3H7L1_KLEM8</name>
<proteinExistence type="predicted"/>